<name>A0ABT4VVQ8_9HYPH</name>
<evidence type="ECO:0000313" key="1">
    <source>
        <dbReference type="EMBL" id="MDA4848802.1"/>
    </source>
</evidence>
<sequence>MSLKSVADKAVNEICEAASSVSEEERVAIAKIVERAVADAAVSASQRCAFIVGSHFEYEEDKAHQLAERLKQEETALIANLMGMR</sequence>
<gene>
    <name evidence="1" type="ORF">OOZ53_25855</name>
</gene>
<keyword evidence="2" id="KW-1185">Reference proteome</keyword>
<dbReference type="RefSeq" id="WP_271092682.1">
    <property type="nucleotide sequence ID" value="NZ_JAPJZH010000033.1"/>
</dbReference>
<proteinExistence type="predicted"/>
<reference evidence="1" key="1">
    <citation type="submission" date="2022-11" db="EMBL/GenBank/DDBJ databases">
        <title>Hoeflea poritis sp. nov., isolated from scleractinian coral Porites lutea.</title>
        <authorList>
            <person name="Zhang G."/>
            <person name="Wei Q."/>
            <person name="Cai L."/>
        </authorList>
    </citation>
    <scope>NUCLEOTIDE SEQUENCE</scope>
    <source>
        <strain evidence="1">E7-10</strain>
    </source>
</reference>
<dbReference type="EMBL" id="JAPJZH010000033">
    <property type="protein sequence ID" value="MDA4848802.1"/>
    <property type="molecule type" value="Genomic_DNA"/>
</dbReference>
<comment type="caution">
    <text evidence="1">The sequence shown here is derived from an EMBL/GenBank/DDBJ whole genome shotgun (WGS) entry which is preliminary data.</text>
</comment>
<dbReference type="Proteomes" id="UP001148313">
    <property type="component" value="Unassembled WGS sequence"/>
</dbReference>
<accession>A0ABT4VVQ8</accession>
<evidence type="ECO:0000313" key="2">
    <source>
        <dbReference type="Proteomes" id="UP001148313"/>
    </source>
</evidence>
<protein>
    <submittedName>
        <fullName evidence="1">Uncharacterized protein</fullName>
    </submittedName>
</protein>
<organism evidence="1 2">
    <name type="scientific">Hoeflea poritis</name>
    <dbReference type="NCBI Taxonomy" id="2993659"/>
    <lineage>
        <taxon>Bacteria</taxon>
        <taxon>Pseudomonadati</taxon>
        <taxon>Pseudomonadota</taxon>
        <taxon>Alphaproteobacteria</taxon>
        <taxon>Hyphomicrobiales</taxon>
        <taxon>Rhizobiaceae</taxon>
        <taxon>Hoeflea</taxon>
    </lineage>
</organism>